<sequence length="230" mass="26506">MNDSAANWLIKTLEQRFNKPVKFVIYSHNHSDHIYGGKQFDDFGTVFIAHELAYQDMITTMAKTKLPDLYFASEMTLLSGEHEIELRYHGPNDGRGSISMLVKPEKVMFVVDWIVLGRMPWQKLWSYDIQGMINSTHEVLDLDFETFVGGHGDIGNKADVERYLAYLEHLYTEVINGIQQGMSLELIQQQADLSDYSDLANYDAWLDDNIEGVYKRLLNESGMGWRPDLQ</sequence>
<evidence type="ECO:0000313" key="3">
    <source>
        <dbReference type="Proteomes" id="UP000029999"/>
    </source>
</evidence>
<dbReference type="Pfam" id="PF00753">
    <property type="entry name" value="Lactamase_B"/>
    <property type="match status" value="1"/>
</dbReference>
<evidence type="ECO:0000313" key="2">
    <source>
        <dbReference type="EMBL" id="KGM06291.1"/>
    </source>
</evidence>
<dbReference type="InterPro" id="IPR001279">
    <property type="entry name" value="Metallo-B-lactamas"/>
</dbReference>
<dbReference type="Proteomes" id="UP000029999">
    <property type="component" value="Unassembled WGS sequence"/>
</dbReference>
<comment type="caution">
    <text evidence="2">The sequence shown here is derived from an EMBL/GenBank/DDBJ whole genome shotgun (WGS) entry which is preliminary data.</text>
</comment>
<feature type="domain" description="Metallo-beta-lactamase" evidence="1">
    <location>
        <begin position="4"/>
        <end position="151"/>
    </location>
</feature>
<proteinExistence type="predicted"/>
<evidence type="ECO:0000259" key="1">
    <source>
        <dbReference type="SMART" id="SM00849"/>
    </source>
</evidence>
<dbReference type="Gene3D" id="3.60.15.10">
    <property type="entry name" value="Ribonuclease Z/Hydroxyacylglutathione hydrolase-like"/>
    <property type="match status" value="1"/>
</dbReference>
<gene>
    <name evidence="2" type="ORF">LP43_2165</name>
</gene>
<protein>
    <submittedName>
        <fullName evidence="2">Metallo-beta-lactamase family protein</fullName>
    </submittedName>
</protein>
<accession>A0A0A0BEE0</accession>
<dbReference type="SUPFAM" id="SSF56281">
    <property type="entry name" value="Metallo-hydrolase/oxidoreductase"/>
    <property type="match status" value="1"/>
</dbReference>
<dbReference type="PANTHER" id="PTHR42951:SF22">
    <property type="entry name" value="METALLO BETA-LACTAMASE SUPERFAMILY LIPOPROTEIN"/>
    <property type="match status" value="1"/>
</dbReference>
<dbReference type="InterPro" id="IPR036866">
    <property type="entry name" value="RibonucZ/Hydroxyglut_hydro"/>
</dbReference>
<dbReference type="STRING" id="392484.LP43_2165"/>
<dbReference type="AlphaFoldDB" id="A0A0A0BEE0"/>
<dbReference type="SMART" id="SM00849">
    <property type="entry name" value="Lactamase_B"/>
    <property type="match status" value="1"/>
</dbReference>
<organism evidence="2 3">
    <name type="scientific">Methylophaga thiooxydans</name>
    <dbReference type="NCBI Taxonomy" id="392484"/>
    <lineage>
        <taxon>Bacteria</taxon>
        <taxon>Pseudomonadati</taxon>
        <taxon>Pseudomonadota</taxon>
        <taxon>Gammaproteobacteria</taxon>
        <taxon>Thiotrichales</taxon>
        <taxon>Piscirickettsiaceae</taxon>
        <taxon>Methylophaga</taxon>
    </lineage>
</organism>
<dbReference type="InterPro" id="IPR050855">
    <property type="entry name" value="NDM-1-like"/>
</dbReference>
<dbReference type="PANTHER" id="PTHR42951">
    <property type="entry name" value="METALLO-BETA-LACTAMASE DOMAIN-CONTAINING"/>
    <property type="match status" value="1"/>
</dbReference>
<dbReference type="EMBL" id="JRQD01000005">
    <property type="protein sequence ID" value="KGM06291.1"/>
    <property type="molecule type" value="Genomic_DNA"/>
</dbReference>
<reference evidence="2 3" key="1">
    <citation type="submission" date="2014-09" db="EMBL/GenBank/DDBJ databases">
        <authorList>
            <person name="Grob C."/>
            <person name="Taubert M."/>
            <person name="Howat A.M."/>
            <person name="Burns O.J."/>
            <person name="Dixon J.L."/>
            <person name="Chen Y."/>
            <person name="Murrell J.C."/>
        </authorList>
    </citation>
    <scope>NUCLEOTIDE SEQUENCE [LARGE SCALE GENOMIC DNA]</scope>
    <source>
        <strain evidence="2">L4</strain>
    </source>
</reference>
<name>A0A0A0BEE0_9GAMM</name>